<dbReference type="InterPro" id="IPR003660">
    <property type="entry name" value="HAMP_dom"/>
</dbReference>
<dbReference type="Gene3D" id="1.10.287.130">
    <property type="match status" value="1"/>
</dbReference>
<dbReference type="Gene3D" id="3.30.565.10">
    <property type="entry name" value="Histidine kinase-like ATPase, C-terminal domain"/>
    <property type="match status" value="1"/>
</dbReference>
<feature type="domain" description="HAMP" evidence="11">
    <location>
        <begin position="80"/>
        <end position="133"/>
    </location>
</feature>
<protein>
    <recommendedName>
        <fullName evidence="2">histidine kinase</fullName>
        <ecNumber evidence="2">2.7.13.3</ecNumber>
    </recommendedName>
</protein>
<dbReference type="PROSITE" id="PS50109">
    <property type="entry name" value="HIS_KIN"/>
    <property type="match status" value="1"/>
</dbReference>
<evidence type="ECO:0000256" key="3">
    <source>
        <dbReference type="ARBA" id="ARBA00022553"/>
    </source>
</evidence>
<keyword evidence="4" id="KW-0808">Transferase</keyword>
<feature type="transmembrane region" description="Helical" evidence="9">
    <location>
        <begin position="57"/>
        <end position="77"/>
    </location>
</feature>
<sequence>MFRGIRRSYADALWASMDVIGVDGSIEHKIATAVGIQFLVSVAQAIVPLVTSGEFRFALSGLLFVGAAVAFVNTIFVTRADIVEPITELEAASRDIASGTIDVDVPIADQPDEIGSLVDSFQAMQSHLHVVATQAEALSDQHFDAPAMKSEVPGRFGRLLNEMTENLQSYIEQIEADRDRFRLLAHLVSHDIPNVVNVIDGRIGLAREATDDPEVRTHLDVAADQTDQITDIATMVRNLTATESVEPLDLRAIVEDEVDRVRDAYESVDISLESPESPVLVVGNELLTSVFANLLTNAIEHCEEDPARVTVSIESSGSTASVVVADDGPGLGADTAEDLFADAEPHSGLGLVKTVTERFDGSIDVDSSDEGTTMTVHLPCLDDEG</sequence>
<dbReference type="GO" id="GO:0000155">
    <property type="term" value="F:phosphorelay sensor kinase activity"/>
    <property type="evidence" value="ECO:0007669"/>
    <property type="project" value="InterPro"/>
</dbReference>
<dbReference type="SUPFAM" id="SSF158472">
    <property type="entry name" value="HAMP domain-like"/>
    <property type="match status" value="1"/>
</dbReference>
<dbReference type="PANTHER" id="PTHR44936">
    <property type="entry name" value="SENSOR PROTEIN CREC"/>
    <property type="match status" value="1"/>
</dbReference>
<dbReference type="RefSeq" id="WP_050048881.1">
    <property type="nucleotide sequence ID" value="NZ_CP008874.1"/>
</dbReference>
<dbReference type="HOGENOM" id="CLU_716891_0_0_2"/>
<evidence type="ECO:0000256" key="5">
    <source>
        <dbReference type="ARBA" id="ARBA00022741"/>
    </source>
</evidence>
<keyword evidence="6 12" id="KW-0418">Kinase</keyword>
<evidence type="ECO:0000256" key="7">
    <source>
        <dbReference type="ARBA" id="ARBA00022840"/>
    </source>
</evidence>
<keyword evidence="9" id="KW-0472">Membrane</keyword>
<dbReference type="SMART" id="SM00304">
    <property type="entry name" value="HAMP"/>
    <property type="match status" value="1"/>
</dbReference>
<dbReference type="OrthoDB" id="8523at2157"/>
<reference evidence="13 14" key="3">
    <citation type="journal article" date="2016" name="Stand. Genomic Sci.">
        <title>Complete genome sequence of 'Halanaeroarchaeum sulfurireducens' M27-SA2, a sulfur-reducing and acetate-oxidizing haloarchaeon from the deep-sea hypersaline anoxic lake Medee.</title>
        <authorList>
            <person name="Messina E."/>
            <person name="Sorokin D.Y."/>
            <person name="Kublanov I.V."/>
            <person name="Toshchakov S."/>
            <person name="Lopatina A."/>
            <person name="Arcadi E."/>
            <person name="Smedile F."/>
            <person name="La Spada G."/>
            <person name="La Cono V."/>
            <person name="Yakimov M.M."/>
        </authorList>
    </citation>
    <scope>NUCLEOTIDE SEQUENCE [LARGE SCALE GENOMIC DNA]</scope>
    <source>
        <strain evidence="13 14">M27-SA2</strain>
    </source>
</reference>
<keyword evidence="15" id="KW-1185">Reference proteome</keyword>
<evidence type="ECO:0000313" key="15">
    <source>
        <dbReference type="Proteomes" id="UP000069906"/>
    </source>
</evidence>
<evidence type="ECO:0000256" key="2">
    <source>
        <dbReference type="ARBA" id="ARBA00012438"/>
    </source>
</evidence>
<feature type="domain" description="Histidine kinase" evidence="10">
    <location>
        <begin position="187"/>
        <end position="382"/>
    </location>
</feature>
<dbReference type="PANTHER" id="PTHR44936:SF10">
    <property type="entry name" value="SENSOR PROTEIN RSTB"/>
    <property type="match status" value="1"/>
</dbReference>
<dbReference type="InterPro" id="IPR050980">
    <property type="entry name" value="2C_sensor_his_kinase"/>
</dbReference>
<dbReference type="GO" id="GO:0005524">
    <property type="term" value="F:ATP binding"/>
    <property type="evidence" value="ECO:0007669"/>
    <property type="project" value="UniProtKB-KW"/>
</dbReference>
<keyword evidence="5" id="KW-0547">Nucleotide-binding</keyword>
<proteinExistence type="predicted"/>
<dbReference type="SUPFAM" id="SSF47384">
    <property type="entry name" value="Homodimeric domain of signal transducing histidine kinase"/>
    <property type="match status" value="1"/>
</dbReference>
<dbReference type="GeneID" id="26011050"/>
<accession>A0A0F7PFA5</accession>
<dbReference type="InterPro" id="IPR036890">
    <property type="entry name" value="HATPase_C_sf"/>
</dbReference>
<keyword evidence="9" id="KW-0812">Transmembrane</keyword>
<evidence type="ECO:0000256" key="1">
    <source>
        <dbReference type="ARBA" id="ARBA00000085"/>
    </source>
</evidence>
<dbReference type="PROSITE" id="PS50885">
    <property type="entry name" value="HAMP"/>
    <property type="match status" value="1"/>
</dbReference>
<dbReference type="KEGG" id="hsu:HLASF_1729"/>
<dbReference type="Pfam" id="PF02518">
    <property type="entry name" value="HATPase_c"/>
    <property type="match status" value="1"/>
</dbReference>
<evidence type="ECO:0000256" key="8">
    <source>
        <dbReference type="ARBA" id="ARBA00023224"/>
    </source>
</evidence>
<organism evidence="12 15">
    <name type="scientific">Halanaeroarchaeum sulfurireducens</name>
    <dbReference type="NCBI Taxonomy" id="1604004"/>
    <lineage>
        <taxon>Archaea</taxon>
        <taxon>Methanobacteriati</taxon>
        <taxon>Methanobacteriota</taxon>
        <taxon>Stenosarchaea group</taxon>
        <taxon>Halobacteria</taxon>
        <taxon>Halobacteriales</taxon>
        <taxon>Halobacteriaceae</taxon>
        <taxon>Halanaeroarchaeum</taxon>
    </lineage>
</organism>
<name>A0A0F7PFA5_9EURY</name>
<dbReference type="Pfam" id="PF00672">
    <property type="entry name" value="HAMP"/>
    <property type="match status" value="1"/>
</dbReference>
<keyword evidence="9" id="KW-1133">Transmembrane helix</keyword>
<dbReference type="AlphaFoldDB" id="A0A0F7PFA5"/>
<dbReference type="InterPro" id="IPR003594">
    <property type="entry name" value="HATPase_dom"/>
</dbReference>
<dbReference type="Gene3D" id="1.10.8.500">
    <property type="entry name" value="HAMP domain in histidine kinase"/>
    <property type="match status" value="1"/>
</dbReference>
<evidence type="ECO:0000259" key="11">
    <source>
        <dbReference type="PROSITE" id="PS50885"/>
    </source>
</evidence>
<dbReference type="InterPro" id="IPR036097">
    <property type="entry name" value="HisK_dim/P_sf"/>
</dbReference>
<gene>
    <name evidence="13" type="ORF">HLASA_1716</name>
    <name evidence="12" type="ORF">HLASF_1729</name>
</gene>
<reference evidence="12 15" key="1">
    <citation type="journal article" date="2015" name="ISME J.">
        <title>Elemental sulfur and acetate can support life of a novel strictly anaerobic haloarchaeon.</title>
        <authorList>
            <person name="Sorokin D.Y."/>
            <person name="Kublanov I.V."/>
            <person name="Gavrilov S.N."/>
            <person name="Rojo D."/>
            <person name="Roman P."/>
            <person name="Golyshin P.N."/>
            <person name="Slepak V.Z."/>
            <person name="Smedile F."/>
            <person name="Ferrer M."/>
            <person name="Messina E."/>
            <person name="La Cono V."/>
            <person name="Yakimov M.M."/>
        </authorList>
    </citation>
    <scope>NUCLEOTIDE SEQUENCE [LARGE SCALE GENOMIC DNA]</scope>
    <source>
        <strain evidence="12 15">HSR2</strain>
    </source>
</reference>
<keyword evidence="3" id="KW-0597">Phosphoprotein</keyword>
<evidence type="ECO:0000313" key="14">
    <source>
        <dbReference type="Proteomes" id="UP000060390"/>
    </source>
</evidence>
<evidence type="ECO:0000259" key="10">
    <source>
        <dbReference type="PROSITE" id="PS50109"/>
    </source>
</evidence>
<dbReference type="KEGG" id="hsf:HLASA_1716"/>
<dbReference type="SUPFAM" id="SSF55874">
    <property type="entry name" value="ATPase domain of HSP90 chaperone/DNA topoisomerase II/histidine kinase"/>
    <property type="match status" value="1"/>
</dbReference>
<keyword evidence="8" id="KW-0807">Transducer</keyword>
<dbReference type="GO" id="GO:0016020">
    <property type="term" value="C:membrane"/>
    <property type="evidence" value="ECO:0007669"/>
    <property type="project" value="InterPro"/>
</dbReference>
<dbReference type="InterPro" id="IPR005467">
    <property type="entry name" value="His_kinase_dom"/>
</dbReference>
<dbReference type="Proteomes" id="UP000060390">
    <property type="component" value="Chromosome"/>
</dbReference>
<reference evidence="14" key="2">
    <citation type="submission" date="2015-05" db="EMBL/GenBank/DDBJ databases">
        <title>Complete genome sequence of Halanaeroarchaeum sulfurireducens type strain M27-SA2, a sulfate-reducer haloarchaeon from marine anoxic lake Medee.</title>
        <authorList>
            <person name="Messina E."/>
            <person name="Kublanov I.V."/>
            <person name="Toshchakov S."/>
            <person name="Arcadi E."/>
            <person name="La Spada G."/>
            <person name="La Cono V."/>
            <person name="Yakimov M.M."/>
        </authorList>
    </citation>
    <scope>NUCLEOTIDE SEQUENCE [LARGE SCALE GENOMIC DNA]</scope>
    <source>
        <strain evidence="14">M27-SA2</strain>
    </source>
</reference>
<evidence type="ECO:0000256" key="6">
    <source>
        <dbReference type="ARBA" id="ARBA00022777"/>
    </source>
</evidence>
<dbReference type="EC" id="2.7.13.3" evidence="2"/>
<dbReference type="Proteomes" id="UP000069906">
    <property type="component" value="Chromosome"/>
</dbReference>
<dbReference type="SMART" id="SM00387">
    <property type="entry name" value="HATPase_c"/>
    <property type="match status" value="1"/>
</dbReference>
<comment type="catalytic activity">
    <reaction evidence="1">
        <text>ATP + protein L-histidine = ADP + protein N-phospho-L-histidine.</text>
        <dbReference type="EC" id="2.7.13.3"/>
    </reaction>
</comment>
<dbReference type="CDD" id="cd06225">
    <property type="entry name" value="HAMP"/>
    <property type="match status" value="1"/>
</dbReference>
<dbReference type="STRING" id="1604004.HLASA_1716"/>
<evidence type="ECO:0000313" key="13">
    <source>
        <dbReference type="EMBL" id="ALG82598.1"/>
    </source>
</evidence>
<evidence type="ECO:0000256" key="4">
    <source>
        <dbReference type="ARBA" id="ARBA00022679"/>
    </source>
</evidence>
<evidence type="ECO:0000313" key="12">
    <source>
        <dbReference type="EMBL" id="AKH98204.1"/>
    </source>
</evidence>
<evidence type="ECO:0000256" key="9">
    <source>
        <dbReference type="SAM" id="Phobius"/>
    </source>
</evidence>
<dbReference type="EMBL" id="CP008874">
    <property type="protein sequence ID" value="AKH98204.1"/>
    <property type="molecule type" value="Genomic_DNA"/>
</dbReference>
<keyword evidence="7" id="KW-0067">ATP-binding</keyword>
<dbReference type="EMBL" id="CP011564">
    <property type="protein sequence ID" value="ALG82598.1"/>
    <property type="molecule type" value="Genomic_DNA"/>
</dbReference>